<name>A0A392SZS8_9FABA</name>
<proteinExistence type="predicted"/>
<feature type="non-terminal residue" evidence="1">
    <location>
        <position position="1"/>
    </location>
</feature>
<keyword evidence="2" id="KW-1185">Reference proteome</keyword>
<protein>
    <submittedName>
        <fullName evidence="1">Uncharacterized protein</fullName>
    </submittedName>
</protein>
<organism evidence="1 2">
    <name type="scientific">Trifolium medium</name>
    <dbReference type="NCBI Taxonomy" id="97028"/>
    <lineage>
        <taxon>Eukaryota</taxon>
        <taxon>Viridiplantae</taxon>
        <taxon>Streptophyta</taxon>
        <taxon>Embryophyta</taxon>
        <taxon>Tracheophyta</taxon>
        <taxon>Spermatophyta</taxon>
        <taxon>Magnoliopsida</taxon>
        <taxon>eudicotyledons</taxon>
        <taxon>Gunneridae</taxon>
        <taxon>Pentapetalae</taxon>
        <taxon>rosids</taxon>
        <taxon>fabids</taxon>
        <taxon>Fabales</taxon>
        <taxon>Fabaceae</taxon>
        <taxon>Papilionoideae</taxon>
        <taxon>50 kb inversion clade</taxon>
        <taxon>NPAAA clade</taxon>
        <taxon>Hologalegina</taxon>
        <taxon>IRL clade</taxon>
        <taxon>Trifolieae</taxon>
        <taxon>Trifolium</taxon>
    </lineage>
</organism>
<evidence type="ECO:0000313" key="1">
    <source>
        <dbReference type="EMBL" id="MCI54368.1"/>
    </source>
</evidence>
<sequence length="63" mass="6936">IFIRAIASIESVDSRPESFLITTELTWTIESVDSSNPLGISAFSGRIKQSIVTFLSCDDSRNL</sequence>
<accession>A0A392SZS8</accession>
<evidence type="ECO:0000313" key="2">
    <source>
        <dbReference type="Proteomes" id="UP000265520"/>
    </source>
</evidence>
<dbReference type="AlphaFoldDB" id="A0A392SZS8"/>
<dbReference type="EMBL" id="LXQA010478150">
    <property type="protein sequence ID" value="MCI54368.1"/>
    <property type="molecule type" value="Genomic_DNA"/>
</dbReference>
<dbReference type="Proteomes" id="UP000265520">
    <property type="component" value="Unassembled WGS sequence"/>
</dbReference>
<reference evidence="1 2" key="1">
    <citation type="journal article" date="2018" name="Front. Plant Sci.">
        <title>Red Clover (Trifolium pratense) and Zigzag Clover (T. medium) - A Picture of Genomic Similarities and Differences.</title>
        <authorList>
            <person name="Dluhosova J."/>
            <person name="Istvanek J."/>
            <person name="Nedelnik J."/>
            <person name="Repkova J."/>
        </authorList>
    </citation>
    <scope>NUCLEOTIDE SEQUENCE [LARGE SCALE GENOMIC DNA]</scope>
    <source>
        <strain evidence="2">cv. 10/8</strain>
        <tissue evidence="1">Leaf</tissue>
    </source>
</reference>
<comment type="caution">
    <text evidence="1">The sequence shown here is derived from an EMBL/GenBank/DDBJ whole genome shotgun (WGS) entry which is preliminary data.</text>
</comment>